<evidence type="ECO:0000313" key="3">
    <source>
        <dbReference type="Proteomes" id="UP000685013"/>
    </source>
</evidence>
<organism evidence="2 3">
    <name type="scientific">Cucurbita argyrosperma subsp. sororia</name>
    <dbReference type="NCBI Taxonomy" id="37648"/>
    <lineage>
        <taxon>Eukaryota</taxon>
        <taxon>Viridiplantae</taxon>
        <taxon>Streptophyta</taxon>
        <taxon>Embryophyta</taxon>
        <taxon>Tracheophyta</taxon>
        <taxon>Spermatophyta</taxon>
        <taxon>Magnoliopsida</taxon>
        <taxon>eudicotyledons</taxon>
        <taxon>Gunneridae</taxon>
        <taxon>Pentapetalae</taxon>
        <taxon>rosids</taxon>
        <taxon>fabids</taxon>
        <taxon>Cucurbitales</taxon>
        <taxon>Cucurbitaceae</taxon>
        <taxon>Cucurbiteae</taxon>
        <taxon>Cucurbita</taxon>
    </lineage>
</organism>
<protein>
    <submittedName>
        <fullName evidence="2">Uncharacterized protein</fullName>
    </submittedName>
</protein>
<feature type="non-terminal residue" evidence="2">
    <location>
        <position position="1"/>
    </location>
</feature>
<comment type="caution">
    <text evidence="2">The sequence shown here is derived from an EMBL/GenBank/DDBJ whole genome shotgun (WGS) entry which is preliminary data.</text>
</comment>
<evidence type="ECO:0000313" key="2">
    <source>
        <dbReference type="EMBL" id="KAG6586446.1"/>
    </source>
</evidence>
<feature type="compositionally biased region" description="Low complexity" evidence="1">
    <location>
        <begin position="23"/>
        <end position="32"/>
    </location>
</feature>
<evidence type="ECO:0000256" key="1">
    <source>
        <dbReference type="SAM" id="MobiDB-lite"/>
    </source>
</evidence>
<keyword evidence="3" id="KW-1185">Reference proteome</keyword>
<dbReference type="Proteomes" id="UP000685013">
    <property type="component" value="Chromosome 12"/>
</dbReference>
<accession>A0AAV6MTG6</accession>
<name>A0AAV6MTG6_9ROSI</name>
<feature type="compositionally biased region" description="Basic and acidic residues" evidence="1">
    <location>
        <begin position="33"/>
        <end position="48"/>
    </location>
</feature>
<dbReference type="AlphaFoldDB" id="A0AAV6MTG6"/>
<sequence>MFMKQSFELRALAQKARSERTGAAPASAAPYPSERKRELALDSKEGSRGGKVGILIGRTLLGENEPNFPHIP</sequence>
<reference evidence="2 3" key="1">
    <citation type="journal article" date="2021" name="Hortic Res">
        <title>The domestication of Cucurbita argyrosperma as revealed by the genome of its wild relative.</title>
        <authorList>
            <person name="Barrera-Redondo J."/>
            <person name="Sanchez-de la Vega G."/>
            <person name="Aguirre-Liguori J.A."/>
            <person name="Castellanos-Morales G."/>
            <person name="Gutierrez-Guerrero Y.T."/>
            <person name="Aguirre-Dugua X."/>
            <person name="Aguirre-Planter E."/>
            <person name="Tenaillon M.I."/>
            <person name="Lira-Saade R."/>
            <person name="Eguiarte L.E."/>
        </authorList>
    </citation>
    <scope>NUCLEOTIDE SEQUENCE [LARGE SCALE GENOMIC DNA]</scope>
    <source>
        <strain evidence="2">JBR-2021</strain>
    </source>
</reference>
<gene>
    <name evidence="2" type="ORF">SDJN03_19179</name>
</gene>
<dbReference type="EMBL" id="JAGKQH010000012">
    <property type="protein sequence ID" value="KAG6586446.1"/>
    <property type="molecule type" value="Genomic_DNA"/>
</dbReference>
<feature type="region of interest" description="Disordered" evidence="1">
    <location>
        <begin position="13"/>
        <end position="50"/>
    </location>
</feature>
<proteinExistence type="predicted"/>